<dbReference type="Proteomes" id="UP000719267">
    <property type="component" value="Unassembled WGS sequence"/>
</dbReference>
<keyword evidence="2" id="KW-1185">Reference proteome</keyword>
<sequence length="662" mass="74398">MAFNPTTTNLNYQKYSGVVPVQQVELSFSNRLNYSNIANWEFITPNWLTAIFQDSVVDDEGGLVSFIFTLTLNSNFANNLPIGLHQSNYKVKFNFSGIGAGLSNSVTYTSLVTAQITTYIPLSISQSAFTFQHYIDEPVPDAEYLQITTQNNWSLVTNKPWLVVSETTGIGSQMISIGVNSAGMSPGLYTANFLVDDGNSSKQGAVNYLIRSDGTEEDYISVTPEQILFSEAVGASSQSNASISVDTSENLTLTSTVNWLQLETTNLPSGASTFLVHAQNTQILQAGSYPAEINLEGQNVSFSIQVLLLIVEESSSGLSNFSFYFAHARNRLNLTNGTPNAEVILDFTTQGTLSQKKYKKKIPYFQNSLSTVIGLETETLLKPQELPPLFTHFFRPIIPIQMDLKIYNKTIGSPSNNLLEEYFGLKWINGKHPKISLSEFFNENDIEQNSPNGNHFYRLTYLPKKQYLPKDAVIAFSVYSQEPLPNAILYANGINYVLNVNVPHTNIYTCFVNLSDYNVNVGDKLFLNSWGVYSDIVIKEASLPTNQIIWLNEWDCPEIFNCTGKLVLTTEDGNEEATFQQEGREYTKTIGVKEPRSFKIDTGEIYNQGEINFLSSIIRSKKIWLQLEDKRYEVIKNFRSIDTFESRKFENDFSLNFDLAKK</sequence>
<organism evidence="1 2">
    <name type="scientific">Mesonia aestuariivivens</name>
    <dbReference type="NCBI Taxonomy" id="2796128"/>
    <lineage>
        <taxon>Bacteria</taxon>
        <taxon>Pseudomonadati</taxon>
        <taxon>Bacteroidota</taxon>
        <taxon>Flavobacteriia</taxon>
        <taxon>Flavobacteriales</taxon>
        <taxon>Flavobacteriaceae</taxon>
        <taxon>Mesonia</taxon>
    </lineage>
</organism>
<evidence type="ECO:0008006" key="3">
    <source>
        <dbReference type="Google" id="ProtNLM"/>
    </source>
</evidence>
<dbReference type="EMBL" id="JAHWDF010000011">
    <property type="protein sequence ID" value="MBW2962329.1"/>
    <property type="molecule type" value="Genomic_DNA"/>
</dbReference>
<gene>
    <name evidence="1" type="ORF">KW502_11005</name>
</gene>
<accession>A0ABS6W3M9</accession>
<name>A0ABS6W3M9_9FLAO</name>
<evidence type="ECO:0000313" key="1">
    <source>
        <dbReference type="EMBL" id="MBW2962329.1"/>
    </source>
</evidence>
<proteinExistence type="predicted"/>
<protein>
    <recommendedName>
        <fullName evidence="3">BACON domain-containing protein</fullName>
    </recommendedName>
</protein>
<comment type="caution">
    <text evidence="1">The sequence shown here is derived from an EMBL/GenBank/DDBJ whole genome shotgun (WGS) entry which is preliminary data.</text>
</comment>
<dbReference type="RefSeq" id="WP_219040613.1">
    <property type="nucleotide sequence ID" value="NZ_JAHWDF010000011.1"/>
</dbReference>
<reference evidence="1 2" key="1">
    <citation type="submission" date="2021-07" db="EMBL/GenBank/DDBJ databases">
        <title>Mesonia aestuariivivens sp. nov., isolated from a tidal flat.</title>
        <authorList>
            <person name="Kim Y.-O."/>
            <person name="Yoon J.-H."/>
        </authorList>
    </citation>
    <scope>NUCLEOTIDE SEQUENCE [LARGE SCALE GENOMIC DNA]</scope>
    <source>
        <strain evidence="1 2">JHPTF-M18</strain>
    </source>
</reference>
<evidence type="ECO:0000313" key="2">
    <source>
        <dbReference type="Proteomes" id="UP000719267"/>
    </source>
</evidence>